<feature type="region of interest" description="Disordered" evidence="1">
    <location>
        <begin position="221"/>
        <end position="255"/>
    </location>
</feature>
<keyword evidence="2" id="KW-0472">Membrane</keyword>
<proteinExistence type="predicted"/>
<dbReference type="Pfam" id="PF14333">
    <property type="entry name" value="DUF4389"/>
    <property type="match status" value="2"/>
</dbReference>
<sequence>MTETRMPYPVRVDASQAPSPSRGLWLVKWLLLVPHYVVLAFLWLAFLIVSVVAFFAILFTARYPRPLFDFNVGVLRWSWRVHYYGYGALGTDRYPPFTLAEVPDYPAHLDIAYPERLSRGLVLVKSWLLAIPHYLVLSVFTGGGIWLGTRAGTSDSTWDDGWGAGVSLVALLVFIAAIVLLFTGRYPRPLYDFVLGMDRWALRVAAYAALMTDRYPPFRLDQGGTDPGSVPVEPLAPPPSGVPAGAPPAPAAPVR</sequence>
<reference evidence="3 4" key="1">
    <citation type="submission" date="2016-12" db="EMBL/GenBank/DDBJ databases">
        <authorList>
            <person name="Song W.-J."/>
            <person name="Kurnit D.M."/>
        </authorList>
    </citation>
    <scope>NUCLEOTIDE SEQUENCE [LARGE SCALE GENOMIC DNA]</scope>
    <source>
        <strain evidence="3 4">DSM 43162</strain>
    </source>
</reference>
<feature type="transmembrane region" description="Helical" evidence="2">
    <location>
        <begin position="36"/>
        <end position="59"/>
    </location>
</feature>
<feature type="transmembrane region" description="Helical" evidence="2">
    <location>
        <begin position="126"/>
        <end position="149"/>
    </location>
</feature>
<dbReference type="AlphaFoldDB" id="A0A1M7TW30"/>
<evidence type="ECO:0008006" key="5">
    <source>
        <dbReference type="Google" id="ProtNLM"/>
    </source>
</evidence>
<evidence type="ECO:0000256" key="2">
    <source>
        <dbReference type="SAM" id="Phobius"/>
    </source>
</evidence>
<evidence type="ECO:0000313" key="3">
    <source>
        <dbReference type="EMBL" id="SHN74912.1"/>
    </source>
</evidence>
<keyword evidence="2" id="KW-0812">Transmembrane</keyword>
<organism evidence="3 4">
    <name type="scientific">Geodermatophilus obscurus</name>
    <dbReference type="NCBI Taxonomy" id="1861"/>
    <lineage>
        <taxon>Bacteria</taxon>
        <taxon>Bacillati</taxon>
        <taxon>Actinomycetota</taxon>
        <taxon>Actinomycetes</taxon>
        <taxon>Geodermatophilales</taxon>
        <taxon>Geodermatophilaceae</taxon>
        <taxon>Geodermatophilus</taxon>
    </lineage>
</organism>
<accession>A0A1M7TW30</accession>
<gene>
    <name evidence="3" type="ORF">SAMN05660350_02264</name>
</gene>
<keyword evidence="2" id="KW-1133">Transmembrane helix</keyword>
<dbReference type="InterPro" id="IPR025498">
    <property type="entry name" value="DUF4389"/>
</dbReference>
<feature type="transmembrane region" description="Helical" evidence="2">
    <location>
        <begin position="161"/>
        <end position="182"/>
    </location>
</feature>
<evidence type="ECO:0000256" key="1">
    <source>
        <dbReference type="SAM" id="MobiDB-lite"/>
    </source>
</evidence>
<protein>
    <recommendedName>
        <fullName evidence="5">Transmembrane protein</fullName>
    </recommendedName>
</protein>
<evidence type="ECO:0000313" key="4">
    <source>
        <dbReference type="Proteomes" id="UP000184428"/>
    </source>
</evidence>
<dbReference type="Proteomes" id="UP000184428">
    <property type="component" value="Unassembled WGS sequence"/>
</dbReference>
<dbReference type="OrthoDB" id="156718at2"/>
<dbReference type="EMBL" id="FRDM01000009">
    <property type="protein sequence ID" value="SHN74912.1"/>
    <property type="molecule type" value="Genomic_DNA"/>
</dbReference>
<name>A0A1M7TW30_9ACTN</name>
<feature type="compositionally biased region" description="Pro residues" evidence="1">
    <location>
        <begin position="234"/>
        <end position="255"/>
    </location>
</feature>